<dbReference type="Proteomes" id="UP000032360">
    <property type="component" value="Unassembled WGS sequence"/>
</dbReference>
<gene>
    <name evidence="1" type="ORF">AXFE_34060</name>
</gene>
<dbReference type="EMBL" id="JXYS01000127">
    <property type="protein sequence ID" value="KJF15748.1"/>
    <property type="molecule type" value="Genomic_DNA"/>
</dbReference>
<sequence length="49" mass="5748">MIISQSFWRLCNLRGFLDYSNYEIAKAKKDLASKVILNEFFWIGAFEIG</sequence>
<evidence type="ECO:0000313" key="2">
    <source>
        <dbReference type="Proteomes" id="UP000032360"/>
    </source>
</evidence>
<dbReference type="AlphaFoldDB" id="A0A0D8HCT9"/>
<proteinExistence type="predicted"/>
<protein>
    <submittedName>
        <fullName evidence="1">Uncharacterized protein</fullName>
    </submittedName>
</protein>
<reference evidence="1 2" key="1">
    <citation type="submission" date="2015-01" db="EMBL/GenBank/DDBJ databases">
        <title>Draft genome of the acidophilic iron oxidizer Acidithrix ferrooxidans strain Py-F3.</title>
        <authorList>
            <person name="Poehlein A."/>
            <person name="Eisen S."/>
            <person name="Schloemann M."/>
            <person name="Johnson B.D."/>
            <person name="Daniel R."/>
            <person name="Muehling M."/>
        </authorList>
    </citation>
    <scope>NUCLEOTIDE SEQUENCE [LARGE SCALE GENOMIC DNA]</scope>
    <source>
        <strain evidence="1 2">Py-F3</strain>
    </source>
</reference>
<dbReference type="STRING" id="1280514.AXFE_34060"/>
<keyword evidence="2" id="KW-1185">Reference proteome</keyword>
<name>A0A0D8HCT9_9ACTN</name>
<organism evidence="1 2">
    <name type="scientific">Acidithrix ferrooxidans</name>
    <dbReference type="NCBI Taxonomy" id="1280514"/>
    <lineage>
        <taxon>Bacteria</taxon>
        <taxon>Bacillati</taxon>
        <taxon>Actinomycetota</taxon>
        <taxon>Acidimicrobiia</taxon>
        <taxon>Acidimicrobiales</taxon>
        <taxon>Acidimicrobiaceae</taxon>
        <taxon>Acidithrix</taxon>
    </lineage>
</organism>
<accession>A0A0D8HCT9</accession>
<comment type="caution">
    <text evidence="1">The sequence shown here is derived from an EMBL/GenBank/DDBJ whole genome shotgun (WGS) entry which is preliminary data.</text>
</comment>
<evidence type="ECO:0000313" key="1">
    <source>
        <dbReference type="EMBL" id="KJF15748.1"/>
    </source>
</evidence>